<dbReference type="AlphaFoldDB" id="A0A9P4SGV5"/>
<dbReference type="Proteomes" id="UP000799429">
    <property type="component" value="Unassembled WGS sequence"/>
</dbReference>
<protein>
    <submittedName>
        <fullName evidence="1">Uncharacterized protein</fullName>
    </submittedName>
</protein>
<organism evidence="1 2">
    <name type="scientific">Patellaria atrata CBS 101060</name>
    <dbReference type="NCBI Taxonomy" id="1346257"/>
    <lineage>
        <taxon>Eukaryota</taxon>
        <taxon>Fungi</taxon>
        <taxon>Dikarya</taxon>
        <taxon>Ascomycota</taxon>
        <taxon>Pezizomycotina</taxon>
        <taxon>Dothideomycetes</taxon>
        <taxon>Dothideomycetes incertae sedis</taxon>
        <taxon>Patellariales</taxon>
        <taxon>Patellariaceae</taxon>
        <taxon>Patellaria</taxon>
    </lineage>
</organism>
<proteinExistence type="predicted"/>
<gene>
    <name evidence="1" type="ORF">M501DRAFT_929216</name>
</gene>
<dbReference type="EMBL" id="MU006091">
    <property type="protein sequence ID" value="KAF2841353.1"/>
    <property type="molecule type" value="Genomic_DNA"/>
</dbReference>
<name>A0A9P4SGV5_9PEZI</name>
<reference evidence="1" key="1">
    <citation type="journal article" date="2020" name="Stud. Mycol.">
        <title>101 Dothideomycetes genomes: a test case for predicting lifestyles and emergence of pathogens.</title>
        <authorList>
            <person name="Haridas S."/>
            <person name="Albert R."/>
            <person name="Binder M."/>
            <person name="Bloem J."/>
            <person name="Labutti K."/>
            <person name="Salamov A."/>
            <person name="Andreopoulos B."/>
            <person name="Baker S."/>
            <person name="Barry K."/>
            <person name="Bills G."/>
            <person name="Bluhm B."/>
            <person name="Cannon C."/>
            <person name="Castanera R."/>
            <person name="Culley D."/>
            <person name="Daum C."/>
            <person name="Ezra D."/>
            <person name="Gonzalez J."/>
            <person name="Henrissat B."/>
            <person name="Kuo A."/>
            <person name="Liang C."/>
            <person name="Lipzen A."/>
            <person name="Lutzoni F."/>
            <person name="Magnuson J."/>
            <person name="Mondo S."/>
            <person name="Nolan M."/>
            <person name="Ohm R."/>
            <person name="Pangilinan J."/>
            <person name="Park H.-J."/>
            <person name="Ramirez L."/>
            <person name="Alfaro M."/>
            <person name="Sun H."/>
            <person name="Tritt A."/>
            <person name="Yoshinaga Y."/>
            <person name="Zwiers L.-H."/>
            <person name="Turgeon B."/>
            <person name="Goodwin S."/>
            <person name="Spatafora J."/>
            <person name="Crous P."/>
            <person name="Grigoriev I."/>
        </authorList>
    </citation>
    <scope>NUCLEOTIDE SEQUENCE</scope>
    <source>
        <strain evidence="1">CBS 101060</strain>
    </source>
</reference>
<evidence type="ECO:0000313" key="1">
    <source>
        <dbReference type="EMBL" id="KAF2841353.1"/>
    </source>
</evidence>
<dbReference type="OrthoDB" id="4966at2759"/>
<comment type="caution">
    <text evidence="1">The sequence shown here is derived from an EMBL/GenBank/DDBJ whole genome shotgun (WGS) entry which is preliminary data.</text>
</comment>
<keyword evidence="2" id="KW-1185">Reference proteome</keyword>
<feature type="non-terminal residue" evidence="1">
    <location>
        <position position="1"/>
    </location>
</feature>
<evidence type="ECO:0000313" key="2">
    <source>
        <dbReference type="Proteomes" id="UP000799429"/>
    </source>
</evidence>
<accession>A0A9P4SGV5</accession>
<sequence>ILEHPDLCLQFATHLTMANLVDLYSISKTFHQRVNNHYTTYIQYISRVKAPDAMSIFPFRYYARLCTQDPAGRPHPVIPHQIRTVPSLRYLQMVVFRSTVVQQIMILLAHYGHRFPRGTRQAILKIGFMMDLPTNALRIGVIHNSSMWTDRDLILATTFFVKLDMLYSHPFYGRGGAKIRKLLMGQRQLTRLWHALRREELMKYADFVQMQVAYDYQPFPQDAGMSIFGVPADLVGRGCLEGWGAGHQVLLRPDEVVAREAVRRGLRIQTIWPEAISVGYQDLRSKRDLPKLPWRIVMASIGHWDQ</sequence>